<evidence type="ECO:0000313" key="2">
    <source>
        <dbReference type="Proteomes" id="UP000178532"/>
    </source>
</evidence>
<gene>
    <name evidence="1" type="ORF">A3C19_02845</name>
</gene>
<accession>A0A1F6DKR8</accession>
<proteinExistence type="predicted"/>
<dbReference type="Proteomes" id="UP000178532">
    <property type="component" value="Unassembled WGS sequence"/>
</dbReference>
<sequence>MTRKFRVIQGGLGDNTGPLPKRMSFIDSLLESVYLGLALNFNLPDRLSLWAVVKLEGLHKKYGWPSVSNFFKLLATSDGKEE</sequence>
<dbReference type="EMBL" id="MFLI01000014">
    <property type="protein sequence ID" value="OGG62029.1"/>
    <property type="molecule type" value="Genomic_DNA"/>
</dbReference>
<organism evidence="1 2">
    <name type="scientific">Candidatus Kaiserbacteria bacterium RIFCSPHIGHO2_02_FULL_54_22</name>
    <dbReference type="NCBI Taxonomy" id="1798495"/>
    <lineage>
        <taxon>Bacteria</taxon>
        <taxon>Candidatus Kaiseribacteriota</taxon>
    </lineage>
</organism>
<dbReference type="STRING" id="1798495.A3C19_02845"/>
<evidence type="ECO:0000313" key="1">
    <source>
        <dbReference type="EMBL" id="OGG62029.1"/>
    </source>
</evidence>
<reference evidence="1 2" key="1">
    <citation type="journal article" date="2016" name="Nat. Commun.">
        <title>Thousands of microbial genomes shed light on interconnected biogeochemical processes in an aquifer system.</title>
        <authorList>
            <person name="Anantharaman K."/>
            <person name="Brown C.T."/>
            <person name="Hug L.A."/>
            <person name="Sharon I."/>
            <person name="Castelle C.J."/>
            <person name="Probst A.J."/>
            <person name="Thomas B.C."/>
            <person name="Singh A."/>
            <person name="Wilkins M.J."/>
            <person name="Karaoz U."/>
            <person name="Brodie E.L."/>
            <person name="Williams K.H."/>
            <person name="Hubbard S.S."/>
            <person name="Banfield J.F."/>
        </authorList>
    </citation>
    <scope>NUCLEOTIDE SEQUENCE [LARGE SCALE GENOMIC DNA]</scope>
</reference>
<name>A0A1F6DKR8_9BACT</name>
<dbReference type="AlphaFoldDB" id="A0A1F6DKR8"/>
<comment type="caution">
    <text evidence="1">The sequence shown here is derived from an EMBL/GenBank/DDBJ whole genome shotgun (WGS) entry which is preliminary data.</text>
</comment>
<protein>
    <submittedName>
        <fullName evidence="1">Uncharacterized protein</fullName>
    </submittedName>
</protein>